<dbReference type="InterPro" id="IPR000719">
    <property type="entry name" value="Prot_kinase_dom"/>
</dbReference>
<dbReference type="PROSITE" id="PS50011">
    <property type="entry name" value="PROTEIN_KINASE_DOM"/>
    <property type="match status" value="1"/>
</dbReference>
<organism evidence="6 7">
    <name type="scientific">Allacma fusca</name>
    <dbReference type="NCBI Taxonomy" id="39272"/>
    <lineage>
        <taxon>Eukaryota</taxon>
        <taxon>Metazoa</taxon>
        <taxon>Ecdysozoa</taxon>
        <taxon>Arthropoda</taxon>
        <taxon>Hexapoda</taxon>
        <taxon>Collembola</taxon>
        <taxon>Symphypleona</taxon>
        <taxon>Sminthuridae</taxon>
        <taxon>Allacma</taxon>
    </lineage>
</organism>
<evidence type="ECO:0000313" key="7">
    <source>
        <dbReference type="Proteomes" id="UP000708208"/>
    </source>
</evidence>
<dbReference type="OrthoDB" id="2156623at2759"/>
<keyword evidence="3" id="KW-0963">Cytoplasm</keyword>
<dbReference type="InterPro" id="IPR050839">
    <property type="entry name" value="Rho-assoc_Ser/Thr_Kinase"/>
</dbReference>
<protein>
    <recommendedName>
        <fullName evidence="5">Protein kinase domain-containing protein</fullName>
    </recommendedName>
</protein>
<feature type="domain" description="Protein kinase" evidence="5">
    <location>
        <begin position="17"/>
        <end position="96"/>
    </location>
</feature>
<comment type="cofactor">
    <cofactor evidence="1">
        <name>Mg(2+)</name>
        <dbReference type="ChEBI" id="CHEBI:18420"/>
    </cofactor>
</comment>
<dbReference type="FunFam" id="3.30.200.20:FF:000017">
    <property type="entry name" value="Non-specific serine/threonine protein kinase"/>
    <property type="match status" value="1"/>
</dbReference>
<dbReference type="PROSITE" id="PS00107">
    <property type="entry name" value="PROTEIN_KINASE_ATP"/>
    <property type="match status" value="1"/>
</dbReference>
<keyword evidence="7" id="KW-1185">Reference proteome</keyword>
<dbReference type="AlphaFoldDB" id="A0A8J2J9R6"/>
<dbReference type="PANTHER" id="PTHR22988:SF66">
    <property type="entry name" value="SERINE_THREONINE-PROTEIN KINASE GENGHIS KHAN"/>
    <property type="match status" value="1"/>
</dbReference>
<keyword evidence="4" id="KW-0547">Nucleotide-binding</keyword>
<proteinExistence type="predicted"/>
<dbReference type="GO" id="GO:0005856">
    <property type="term" value="C:cytoskeleton"/>
    <property type="evidence" value="ECO:0007669"/>
    <property type="project" value="TreeGrafter"/>
</dbReference>
<evidence type="ECO:0000313" key="6">
    <source>
        <dbReference type="EMBL" id="CAG7710449.1"/>
    </source>
</evidence>
<name>A0A8J2J9R6_9HEXA</name>
<comment type="subcellular location">
    <subcellularLocation>
        <location evidence="2">Cytoplasm</location>
    </subcellularLocation>
</comment>
<dbReference type="PANTHER" id="PTHR22988">
    <property type="entry name" value="MYOTONIC DYSTROPHY S/T KINASE-RELATED"/>
    <property type="match status" value="1"/>
</dbReference>
<evidence type="ECO:0000259" key="5">
    <source>
        <dbReference type="PROSITE" id="PS50011"/>
    </source>
</evidence>
<dbReference type="GO" id="GO:0005737">
    <property type="term" value="C:cytoplasm"/>
    <property type="evidence" value="ECO:0007669"/>
    <property type="project" value="UniProtKB-SubCell"/>
</dbReference>
<comment type="caution">
    <text evidence="6">The sequence shown here is derived from an EMBL/GenBank/DDBJ whole genome shotgun (WGS) entry which is preliminary data.</text>
</comment>
<evidence type="ECO:0000256" key="4">
    <source>
        <dbReference type="PROSITE-ProRule" id="PRU10141"/>
    </source>
</evidence>
<evidence type="ECO:0000256" key="3">
    <source>
        <dbReference type="ARBA" id="ARBA00022490"/>
    </source>
</evidence>
<dbReference type="GO" id="GO:0004674">
    <property type="term" value="F:protein serine/threonine kinase activity"/>
    <property type="evidence" value="ECO:0007669"/>
    <property type="project" value="TreeGrafter"/>
</dbReference>
<reference evidence="6" key="1">
    <citation type="submission" date="2021-06" db="EMBL/GenBank/DDBJ databases">
        <authorList>
            <person name="Hodson N. C."/>
            <person name="Mongue J. A."/>
            <person name="Jaron S. K."/>
        </authorList>
    </citation>
    <scope>NUCLEOTIDE SEQUENCE</scope>
</reference>
<evidence type="ECO:0000256" key="2">
    <source>
        <dbReference type="ARBA" id="ARBA00004496"/>
    </source>
</evidence>
<keyword evidence="4" id="KW-0067">ATP-binding</keyword>
<gene>
    <name evidence="6" type="ORF">AFUS01_LOCUS5038</name>
</gene>
<dbReference type="GO" id="GO:0005524">
    <property type="term" value="F:ATP binding"/>
    <property type="evidence" value="ECO:0007669"/>
    <property type="project" value="UniProtKB-UniRule"/>
</dbReference>
<accession>A0A8J2J9R6</accession>
<feature type="non-terminal residue" evidence="6">
    <location>
        <position position="1"/>
    </location>
</feature>
<dbReference type="GO" id="GO:0031032">
    <property type="term" value="P:actomyosin structure organization"/>
    <property type="evidence" value="ECO:0007669"/>
    <property type="project" value="TreeGrafter"/>
</dbReference>
<dbReference type="Proteomes" id="UP000708208">
    <property type="component" value="Unassembled WGS sequence"/>
</dbReference>
<dbReference type="InterPro" id="IPR017441">
    <property type="entry name" value="Protein_kinase_ATP_BS"/>
</dbReference>
<evidence type="ECO:0000256" key="1">
    <source>
        <dbReference type="ARBA" id="ARBA00001946"/>
    </source>
</evidence>
<sequence>KPVASKIKLQRLNVDDFEILKVIGRGAFGEVAVVKMKNTEKVYAMKILNKWEMLKRAETACFQEERDVLVYGDRRWITNLHYAFQDDINLVNYFVI</sequence>
<dbReference type="EMBL" id="CAJVCH010031873">
    <property type="protein sequence ID" value="CAG7710449.1"/>
    <property type="molecule type" value="Genomic_DNA"/>
</dbReference>
<feature type="binding site" evidence="4">
    <location>
        <position position="46"/>
    </location>
    <ligand>
        <name>ATP</name>
        <dbReference type="ChEBI" id="CHEBI:30616"/>
    </ligand>
</feature>